<feature type="transmembrane region" description="Helical" evidence="7">
    <location>
        <begin position="519"/>
        <end position="541"/>
    </location>
</feature>
<sequence length="554" mass="58106">MFIVRNALCNVTRNKGRNALMIIIVAIITAAATVALAIVQAAQQARASALDNTTITAQISLDRRALMGSTQPSGSDGTTSGEKPDMSALQQSMADKQLTLADYEEYAKADYGVRSSYYTVTASLAAAEDGIEPVDSNGTVTSSSEDSSDSGTTDTQDAPSAPDGGMGGGMGDMRGGKGGMTVTTGDFSLVGFSSDEAILNAPNGSFTMSSGEAFGYGEDDADEVIVSDTLAQANGIEVGDKITVANAADTDTDYTFTVVGIYSNATDEAQPQGGPMASTASDPANAIYTNEATLTKLGLTPDKTMEITDSRGNTRTVQSAQLSFTYVFAGKEEYDRFVEDVRKAGLGHEYTISSEDVERYEQSMVAIDNLSKFATTMLIVVLAVGAVVLMVLTVFNIRERKYEIGVLTAIGVKKAKVATQFAVELLVVTLVGLAVGIGVGAATSVPVSNALLSSQVEQQSQQMSQFGRQMQRPDGGSSATDVQQAAPQLSDAPQGTPGFGEHAQNMIDQLNATVNWATIGWMLLVGVVLTLLSALVAAVFVMRYEPLRILADRS</sequence>
<dbReference type="EMBL" id="JGYV01000017">
    <property type="protein sequence ID" value="KFI60957.1"/>
    <property type="molecule type" value="Genomic_DNA"/>
</dbReference>
<keyword evidence="5 7" id="KW-0472">Membrane</keyword>
<organism evidence="9 10">
    <name type="scientific">Bifidobacterium cuniculi</name>
    <dbReference type="NCBI Taxonomy" id="1688"/>
    <lineage>
        <taxon>Bacteria</taxon>
        <taxon>Bacillati</taxon>
        <taxon>Actinomycetota</taxon>
        <taxon>Actinomycetes</taxon>
        <taxon>Bifidobacteriales</taxon>
        <taxon>Bifidobacteriaceae</taxon>
        <taxon>Bifidobacterium</taxon>
    </lineage>
</organism>
<feature type="region of interest" description="Disordered" evidence="6">
    <location>
        <begin position="131"/>
        <end position="178"/>
    </location>
</feature>
<evidence type="ECO:0000256" key="5">
    <source>
        <dbReference type="ARBA" id="ARBA00023136"/>
    </source>
</evidence>
<reference evidence="9 10" key="1">
    <citation type="submission" date="2014-03" db="EMBL/GenBank/DDBJ databases">
        <title>Genomics of Bifidobacteria.</title>
        <authorList>
            <person name="Ventura M."/>
            <person name="Milani C."/>
            <person name="Lugli G.A."/>
        </authorList>
    </citation>
    <scope>NUCLEOTIDE SEQUENCE [LARGE SCALE GENOMIC DNA]</scope>
    <source>
        <strain evidence="9 10">LMG 10738</strain>
    </source>
</reference>
<dbReference type="GO" id="GO:0022857">
    <property type="term" value="F:transmembrane transporter activity"/>
    <property type="evidence" value="ECO:0007669"/>
    <property type="project" value="TreeGrafter"/>
</dbReference>
<evidence type="ECO:0000256" key="2">
    <source>
        <dbReference type="ARBA" id="ARBA00022475"/>
    </source>
</evidence>
<dbReference type="Pfam" id="PF02687">
    <property type="entry name" value="FtsX"/>
    <property type="match status" value="1"/>
</dbReference>
<proteinExistence type="predicted"/>
<evidence type="ECO:0000256" key="7">
    <source>
        <dbReference type="SAM" id="Phobius"/>
    </source>
</evidence>
<dbReference type="PANTHER" id="PTHR30572:SF9">
    <property type="entry name" value="ABC TRANSPORTER PERMEASE PROTEIN"/>
    <property type="match status" value="1"/>
</dbReference>
<dbReference type="RefSeq" id="WP_033516224.1">
    <property type="nucleotide sequence ID" value="NZ_JGYV01000017.1"/>
</dbReference>
<feature type="compositionally biased region" description="Polar residues" evidence="6">
    <location>
        <begin position="68"/>
        <end position="81"/>
    </location>
</feature>
<feature type="compositionally biased region" description="Polar residues" evidence="6">
    <location>
        <begin position="477"/>
        <end position="493"/>
    </location>
</feature>
<evidence type="ECO:0000256" key="1">
    <source>
        <dbReference type="ARBA" id="ARBA00004651"/>
    </source>
</evidence>
<evidence type="ECO:0000256" key="3">
    <source>
        <dbReference type="ARBA" id="ARBA00022692"/>
    </source>
</evidence>
<feature type="region of interest" description="Disordered" evidence="6">
    <location>
        <begin position="463"/>
        <end position="502"/>
    </location>
</feature>
<feature type="compositionally biased region" description="Gly residues" evidence="6">
    <location>
        <begin position="164"/>
        <end position="178"/>
    </location>
</feature>
<dbReference type="InterPro" id="IPR050250">
    <property type="entry name" value="Macrolide_Exporter_MacB"/>
</dbReference>
<feature type="region of interest" description="Disordered" evidence="6">
    <location>
        <begin position="65"/>
        <end position="85"/>
    </location>
</feature>
<feature type="compositionally biased region" description="Low complexity" evidence="6">
    <location>
        <begin position="141"/>
        <end position="157"/>
    </location>
</feature>
<evidence type="ECO:0000256" key="6">
    <source>
        <dbReference type="SAM" id="MobiDB-lite"/>
    </source>
</evidence>
<dbReference type="Proteomes" id="UP000029067">
    <property type="component" value="Unassembled WGS sequence"/>
</dbReference>
<dbReference type="AlphaFoldDB" id="A0A087AQA7"/>
<keyword evidence="10" id="KW-1185">Reference proteome</keyword>
<evidence type="ECO:0000313" key="10">
    <source>
        <dbReference type="Proteomes" id="UP000029067"/>
    </source>
</evidence>
<feature type="transmembrane region" description="Helical" evidence="7">
    <location>
        <begin position="20"/>
        <end position="39"/>
    </location>
</feature>
<protein>
    <submittedName>
        <fullName evidence="9">ABC transporter permease</fullName>
    </submittedName>
</protein>
<name>A0A087AQA7_9BIFI</name>
<evidence type="ECO:0000259" key="8">
    <source>
        <dbReference type="Pfam" id="PF02687"/>
    </source>
</evidence>
<feature type="domain" description="ABC3 transporter permease C-terminal" evidence="8">
    <location>
        <begin position="377"/>
        <end position="447"/>
    </location>
</feature>
<feature type="transmembrane region" description="Helical" evidence="7">
    <location>
        <begin position="421"/>
        <end position="442"/>
    </location>
</feature>
<keyword evidence="3 7" id="KW-0812">Transmembrane</keyword>
<comment type="subcellular location">
    <subcellularLocation>
        <location evidence="1">Cell membrane</location>
        <topology evidence="1">Multi-pass membrane protein</topology>
    </subcellularLocation>
</comment>
<feature type="transmembrane region" description="Helical" evidence="7">
    <location>
        <begin position="373"/>
        <end position="395"/>
    </location>
</feature>
<dbReference type="InterPro" id="IPR003838">
    <property type="entry name" value="ABC3_permease_C"/>
</dbReference>
<comment type="caution">
    <text evidence="9">The sequence shown here is derived from an EMBL/GenBank/DDBJ whole genome shotgun (WGS) entry which is preliminary data.</text>
</comment>
<accession>A0A087AQA7</accession>
<keyword evidence="2" id="KW-1003">Cell membrane</keyword>
<gene>
    <name evidence="9" type="ORF">BCUN_0933</name>
</gene>
<dbReference type="eggNOG" id="COG0577">
    <property type="taxonomic scope" value="Bacteria"/>
</dbReference>
<dbReference type="STRING" id="1688.BCUN_0933"/>
<dbReference type="PANTHER" id="PTHR30572">
    <property type="entry name" value="MEMBRANE COMPONENT OF TRANSPORTER-RELATED"/>
    <property type="match status" value="1"/>
</dbReference>
<dbReference type="GO" id="GO:0005886">
    <property type="term" value="C:plasma membrane"/>
    <property type="evidence" value="ECO:0007669"/>
    <property type="project" value="UniProtKB-SubCell"/>
</dbReference>
<keyword evidence="4 7" id="KW-1133">Transmembrane helix</keyword>
<dbReference type="OrthoDB" id="9812886at2"/>
<evidence type="ECO:0000313" key="9">
    <source>
        <dbReference type="EMBL" id="KFI60957.1"/>
    </source>
</evidence>
<evidence type="ECO:0000256" key="4">
    <source>
        <dbReference type="ARBA" id="ARBA00022989"/>
    </source>
</evidence>